<reference evidence="4" key="1">
    <citation type="submission" date="2021-01" db="EMBL/GenBank/DDBJ databases">
        <authorList>
            <person name="Corre E."/>
            <person name="Pelletier E."/>
            <person name="Niang G."/>
            <person name="Scheremetjew M."/>
            <person name="Finn R."/>
            <person name="Kale V."/>
            <person name="Holt S."/>
            <person name="Cochrane G."/>
            <person name="Meng A."/>
            <person name="Brown T."/>
            <person name="Cohen L."/>
        </authorList>
    </citation>
    <scope>NUCLEOTIDE SEQUENCE</scope>
    <source>
        <strain evidence="4">MM31A-1</strain>
    </source>
</reference>
<dbReference type="InterPro" id="IPR029058">
    <property type="entry name" value="AB_hydrolase_fold"/>
</dbReference>
<feature type="transmembrane region" description="Helical" evidence="2">
    <location>
        <begin position="12"/>
        <end position="38"/>
    </location>
</feature>
<keyword evidence="2" id="KW-0812">Transmembrane</keyword>
<organism evidence="4">
    <name type="scientific">Chaetoceros debilis</name>
    <dbReference type="NCBI Taxonomy" id="122233"/>
    <lineage>
        <taxon>Eukaryota</taxon>
        <taxon>Sar</taxon>
        <taxon>Stramenopiles</taxon>
        <taxon>Ochrophyta</taxon>
        <taxon>Bacillariophyta</taxon>
        <taxon>Coscinodiscophyceae</taxon>
        <taxon>Chaetocerotophycidae</taxon>
        <taxon>Chaetocerotales</taxon>
        <taxon>Chaetocerotaceae</taxon>
        <taxon>Chaetoceros</taxon>
    </lineage>
</organism>
<keyword evidence="2" id="KW-1133">Transmembrane helix</keyword>
<dbReference type="Pfam" id="PF20434">
    <property type="entry name" value="BD-FAE"/>
    <property type="match status" value="1"/>
</dbReference>
<dbReference type="AlphaFoldDB" id="A0A7S3VC47"/>
<dbReference type="PANTHER" id="PTHR48081">
    <property type="entry name" value="AB HYDROLASE SUPERFAMILY PROTEIN C4A8.06C"/>
    <property type="match status" value="1"/>
</dbReference>
<feature type="domain" description="BD-FAE-like" evidence="3">
    <location>
        <begin position="91"/>
        <end position="195"/>
    </location>
</feature>
<sequence>MFRFIFITLPLLFFNLVRLFLFVLCLFPGFIRFGWYYFIASDRVSLPYDSKSARQRVDVYRACTHNNGRQQQEQLDGSDSNFNMLVEELLNNSPVVIFCTGGAWMIGYKMWGALLARALTAAGMVVVIPDMRNYPLVDIPEMVDDIDLAIGWTKTNIAQYGGDPENIVVVGQSAGGHVACMAIFRNIQRKIAREIDVVATEGLGVFVPDDDDDDDERNTNISSASRILEDDALNDAWSASDLKGFAAISSPMTLGSVITHSFRRHGLDDAMVERMFGFKKDEYDPCLTLHNFQSVDDKEKFLKDLPPISIYHGTKDKTVPYEASDAFYEELRRAMLDESSISFVSYVGWSHTDPILEAPMDGDHRLHRDLLNDVNKWTTSPCLIWPNDSKVNDRLCPHFMVKLSRFVNPF</sequence>
<evidence type="ECO:0000256" key="2">
    <source>
        <dbReference type="SAM" id="Phobius"/>
    </source>
</evidence>
<gene>
    <name evidence="4" type="ORF">CDEB00056_LOCUS14901</name>
</gene>
<dbReference type="InterPro" id="IPR050300">
    <property type="entry name" value="GDXG_lipolytic_enzyme"/>
</dbReference>
<protein>
    <recommendedName>
        <fullName evidence="3">BD-FAE-like domain-containing protein</fullName>
    </recommendedName>
</protein>
<dbReference type="EMBL" id="HBIO01019364">
    <property type="protein sequence ID" value="CAE0470048.1"/>
    <property type="molecule type" value="Transcribed_RNA"/>
</dbReference>
<keyword evidence="1" id="KW-0378">Hydrolase</keyword>
<dbReference type="GO" id="GO:0016787">
    <property type="term" value="F:hydrolase activity"/>
    <property type="evidence" value="ECO:0007669"/>
    <property type="project" value="UniProtKB-KW"/>
</dbReference>
<keyword evidence="2" id="KW-0472">Membrane</keyword>
<proteinExistence type="predicted"/>
<dbReference type="InterPro" id="IPR049492">
    <property type="entry name" value="BD-FAE-like_dom"/>
</dbReference>
<evidence type="ECO:0000256" key="1">
    <source>
        <dbReference type="ARBA" id="ARBA00022801"/>
    </source>
</evidence>
<evidence type="ECO:0000259" key="3">
    <source>
        <dbReference type="Pfam" id="PF20434"/>
    </source>
</evidence>
<dbReference type="PANTHER" id="PTHR48081:SF33">
    <property type="entry name" value="KYNURENINE FORMAMIDASE"/>
    <property type="match status" value="1"/>
</dbReference>
<accession>A0A7S3VC47</accession>
<dbReference type="Gene3D" id="3.40.50.1820">
    <property type="entry name" value="alpha/beta hydrolase"/>
    <property type="match status" value="1"/>
</dbReference>
<name>A0A7S3VC47_9STRA</name>
<dbReference type="SUPFAM" id="SSF53474">
    <property type="entry name" value="alpha/beta-Hydrolases"/>
    <property type="match status" value="1"/>
</dbReference>
<evidence type="ECO:0000313" key="4">
    <source>
        <dbReference type="EMBL" id="CAE0470048.1"/>
    </source>
</evidence>